<evidence type="ECO:0000256" key="2">
    <source>
        <dbReference type="ARBA" id="ARBA00022801"/>
    </source>
</evidence>
<dbReference type="Gene3D" id="1.20.120.710">
    <property type="entry name" value="Haloacid dehalogenase hydrolase-like domain"/>
    <property type="match status" value="1"/>
</dbReference>
<dbReference type="SFLD" id="SFLDG01129">
    <property type="entry name" value="C1.5:_HAD__Beta-PGM__Phosphata"/>
    <property type="match status" value="1"/>
</dbReference>
<keyword evidence="5" id="KW-1185">Reference proteome</keyword>
<dbReference type="Proteomes" id="UP001055219">
    <property type="component" value="Unassembled WGS sequence"/>
</dbReference>
<accession>A0A9P9Y8I6</accession>
<dbReference type="PRINTS" id="PR00413">
    <property type="entry name" value="HADHALOGNASE"/>
</dbReference>
<gene>
    <name evidence="4" type="ORF">J7T54_007145</name>
</gene>
<comment type="cofactor">
    <cofactor evidence="1">
        <name>Mg(2+)</name>
        <dbReference type="ChEBI" id="CHEBI:18420"/>
    </cofactor>
</comment>
<evidence type="ECO:0008006" key="6">
    <source>
        <dbReference type="Google" id="ProtNLM"/>
    </source>
</evidence>
<dbReference type="Gene3D" id="3.40.50.1000">
    <property type="entry name" value="HAD superfamily/HAD-like"/>
    <property type="match status" value="1"/>
</dbReference>
<reference evidence="4" key="1">
    <citation type="journal article" date="2021" name="J Fungi (Basel)">
        <title>Genomic and Metabolomic Analyses of the Marine Fungus Emericellopsis cladophorae: Insights into Saltwater Adaptability Mechanisms and Its Biosynthetic Potential.</title>
        <authorList>
            <person name="Goncalves M.F.M."/>
            <person name="Hilario S."/>
            <person name="Van de Peer Y."/>
            <person name="Esteves A.C."/>
            <person name="Alves A."/>
        </authorList>
    </citation>
    <scope>NUCLEOTIDE SEQUENCE</scope>
    <source>
        <strain evidence="4">MUM 19.33</strain>
    </source>
</reference>
<dbReference type="Pfam" id="PF00702">
    <property type="entry name" value="Hydrolase"/>
    <property type="match status" value="1"/>
</dbReference>
<dbReference type="AlphaFoldDB" id="A0A9P9Y8I6"/>
<sequence>MNPSSTVLFFDLDDTLFDRSRSIRAGLEAVKATQPSLAEFGIERLEYVYRKNVDMGFKPHLGRGAKRSDAWSERLRQVFTKLEVPAPSNEELKTLLEIYDAAYKASRQATYTTIQTLEQLKNKGFRLALITNGVQETQAEKAKAIGVSHLFEELVSSEAAGHSKPNEEIFKCALKRMGVVNPLKCVMIGNDVVADMNGGFAANMQIVWYDRRAPEPEIIFLFGSSRPVPVVKEMRQLIGYLKNLGYCT</sequence>
<name>A0A9P9Y8I6_9HYPO</name>
<dbReference type="InterPro" id="IPR036412">
    <property type="entry name" value="HAD-like_sf"/>
</dbReference>
<proteinExistence type="predicted"/>
<dbReference type="GO" id="GO:0016791">
    <property type="term" value="F:phosphatase activity"/>
    <property type="evidence" value="ECO:0007669"/>
    <property type="project" value="UniProtKB-ARBA"/>
</dbReference>
<dbReference type="NCBIfam" id="TIGR01549">
    <property type="entry name" value="HAD-SF-IA-v1"/>
    <property type="match status" value="1"/>
</dbReference>
<dbReference type="GO" id="GO:0044281">
    <property type="term" value="P:small molecule metabolic process"/>
    <property type="evidence" value="ECO:0007669"/>
    <property type="project" value="UniProtKB-ARBA"/>
</dbReference>
<dbReference type="GeneID" id="75833621"/>
<dbReference type="InterPro" id="IPR023214">
    <property type="entry name" value="HAD_sf"/>
</dbReference>
<dbReference type="InterPro" id="IPR051400">
    <property type="entry name" value="HAD-like_hydrolase"/>
</dbReference>
<dbReference type="SFLD" id="SFLDS00003">
    <property type="entry name" value="Haloacid_Dehalogenase"/>
    <property type="match status" value="1"/>
</dbReference>
<dbReference type="OrthoDB" id="444127at2759"/>
<keyword evidence="2" id="KW-0378">Hydrolase</keyword>
<dbReference type="InterPro" id="IPR006439">
    <property type="entry name" value="HAD-SF_hydro_IA"/>
</dbReference>
<evidence type="ECO:0000313" key="5">
    <source>
        <dbReference type="Proteomes" id="UP001055219"/>
    </source>
</evidence>
<dbReference type="NCBIfam" id="TIGR01509">
    <property type="entry name" value="HAD-SF-IA-v3"/>
    <property type="match status" value="1"/>
</dbReference>
<reference evidence="4" key="2">
    <citation type="submission" date="2022-07" db="EMBL/GenBank/DDBJ databases">
        <authorList>
            <person name="Goncalves M.F.M."/>
            <person name="Hilario S."/>
            <person name="Van De Peer Y."/>
            <person name="Esteves A.C."/>
            <person name="Alves A."/>
        </authorList>
    </citation>
    <scope>NUCLEOTIDE SEQUENCE</scope>
    <source>
        <strain evidence="4">MUM 19.33</strain>
    </source>
</reference>
<protein>
    <recommendedName>
        <fullName evidence="6">HAD family hydrolase</fullName>
    </recommendedName>
</protein>
<keyword evidence="3" id="KW-0460">Magnesium</keyword>
<dbReference type="RefSeq" id="XP_051366358.1">
    <property type="nucleotide sequence ID" value="XM_051510821.1"/>
</dbReference>
<comment type="caution">
    <text evidence="4">The sequence shown here is derived from an EMBL/GenBank/DDBJ whole genome shotgun (WGS) entry which is preliminary data.</text>
</comment>
<dbReference type="PANTHER" id="PTHR46470">
    <property type="entry name" value="N-ACYLNEURAMINATE-9-PHOSPHATASE"/>
    <property type="match status" value="1"/>
</dbReference>
<organism evidence="4 5">
    <name type="scientific">Emericellopsis cladophorae</name>
    <dbReference type="NCBI Taxonomy" id="2686198"/>
    <lineage>
        <taxon>Eukaryota</taxon>
        <taxon>Fungi</taxon>
        <taxon>Dikarya</taxon>
        <taxon>Ascomycota</taxon>
        <taxon>Pezizomycotina</taxon>
        <taxon>Sordariomycetes</taxon>
        <taxon>Hypocreomycetidae</taxon>
        <taxon>Hypocreales</taxon>
        <taxon>Bionectriaceae</taxon>
        <taxon>Emericellopsis</taxon>
    </lineage>
</organism>
<evidence type="ECO:0000256" key="3">
    <source>
        <dbReference type="ARBA" id="ARBA00022842"/>
    </source>
</evidence>
<dbReference type="SUPFAM" id="SSF56784">
    <property type="entry name" value="HAD-like"/>
    <property type="match status" value="1"/>
</dbReference>
<evidence type="ECO:0000313" key="4">
    <source>
        <dbReference type="EMBL" id="KAI6785502.1"/>
    </source>
</evidence>
<dbReference type="EMBL" id="JAGIXG020000002">
    <property type="protein sequence ID" value="KAI6785502.1"/>
    <property type="molecule type" value="Genomic_DNA"/>
</dbReference>
<evidence type="ECO:0000256" key="1">
    <source>
        <dbReference type="ARBA" id="ARBA00001946"/>
    </source>
</evidence>